<organism evidence="1 2">
    <name type="scientific">Sporothrix epigloea</name>
    <dbReference type="NCBI Taxonomy" id="1892477"/>
    <lineage>
        <taxon>Eukaryota</taxon>
        <taxon>Fungi</taxon>
        <taxon>Dikarya</taxon>
        <taxon>Ascomycota</taxon>
        <taxon>Pezizomycotina</taxon>
        <taxon>Sordariomycetes</taxon>
        <taxon>Sordariomycetidae</taxon>
        <taxon>Ophiostomatales</taxon>
        <taxon>Ophiostomataceae</taxon>
        <taxon>Sporothrix</taxon>
    </lineage>
</organism>
<protein>
    <submittedName>
        <fullName evidence="1">Uncharacterized protein</fullName>
    </submittedName>
</protein>
<evidence type="ECO:0000313" key="2">
    <source>
        <dbReference type="Proteomes" id="UP001642502"/>
    </source>
</evidence>
<sequence>MGRELVRLCDGIERFGLVDYDYGVWEERIMAVLTECVELYKITQEETASAASESG</sequence>
<accession>A0ABP0D7S1</accession>
<reference evidence="1 2" key="1">
    <citation type="submission" date="2024-01" db="EMBL/GenBank/DDBJ databases">
        <authorList>
            <person name="Allen C."/>
            <person name="Tagirdzhanova G."/>
        </authorList>
    </citation>
    <scope>NUCLEOTIDE SEQUENCE [LARGE SCALE GENOMIC DNA]</scope>
    <source>
        <strain evidence="1 2">CBS 119000</strain>
    </source>
</reference>
<keyword evidence="2" id="KW-1185">Reference proteome</keyword>
<gene>
    <name evidence="1" type="ORF">SEPCBS119000_000855</name>
</gene>
<name>A0ABP0D7S1_9PEZI</name>
<proteinExistence type="predicted"/>
<dbReference type="EMBL" id="CAWUON010000005">
    <property type="protein sequence ID" value="CAK7264157.1"/>
    <property type="molecule type" value="Genomic_DNA"/>
</dbReference>
<comment type="caution">
    <text evidence="1">The sequence shown here is derived from an EMBL/GenBank/DDBJ whole genome shotgun (WGS) entry which is preliminary data.</text>
</comment>
<evidence type="ECO:0000313" key="1">
    <source>
        <dbReference type="EMBL" id="CAK7264157.1"/>
    </source>
</evidence>
<dbReference type="Proteomes" id="UP001642502">
    <property type="component" value="Unassembled WGS sequence"/>
</dbReference>